<evidence type="ECO:0000256" key="4">
    <source>
        <dbReference type="ARBA" id="ARBA00038919"/>
    </source>
</evidence>
<dbReference type="Pfam" id="PF00107">
    <property type="entry name" value="ADH_zinc_N"/>
    <property type="match status" value="1"/>
</dbReference>
<comment type="catalytic activity">
    <reaction evidence="5">
        <text>2 a quinone + NADPH + H(+) = 2 a 1,4-benzosemiquinone + NADP(+)</text>
        <dbReference type="Rhea" id="RHEA:14269"/>
        <dbReference type="ChEBI" id="CHEBI:15378"/>
        <dbReference type="ChEBI" id="CHEBI:57783"/>
        <dbReference type="ChEBI" id="CHEBI:58349"/>
        <dbReference type="ChEBI" id="CHEBI:132124"/>
        <dbReference type="ChEBI" id="CHEBI:134225"/>
        <dbReference type="EC" id="1.6.5.5"/>
    </reaction>
</comment>
<evidence type="ECO:0000256" key="1">
    <source>
        <dbReference type="ARBA" id="ARBA00010371"/>
    </source>
</evidence>
<dbReference type="PANTHER" id="PTHR48106:SF13">
    <property type="entry name" value="QUINONE OXIDOREDUCTASE-RELATED"/>
    <property type="match status" value="1"/>
</dbReference>
<dbReference type="Gene3D" id="3.40.50.720">
    <property type="entry name" value="NAD(P)-binding Rossmann-like Domain"/>
    <property type="match status" value="1"/>
</dbReference>
<dbReference type="InterPro" id="IPR047618">
    <property type="entry name" value="QOR-like"/>
</dbReference>
<dbReference type="InterPro" id="IPR013149">
    <property type="entry name" value="ADH-like_C"/>
</dbReference>
<protein>
    <recommendedName>
        <fullName evidence="4">NADPH:quinone reductase</fullName>
        <ecNumber evidence="4">1.6.5.5</ecNumber>
    </recommendedName>
    <alternativeName>
        <fullName evidence="6">Zeta-crystallin homolog protein</fullName>
    </alternativeName>
</protein>
<reference evidence="8 9" key="1">
    <citation type="submission" date="2015-06" db="EMBL/GenBank/DDBJ databases">
        <authorList>
            <person name="Adams M."/>
            <person name="Sutton G."/>
            <person name="Nelson K."/>
            <person name="Bonomo R."/>
            <person name="McCorrison J."/>
            <person name="Sanka R."/>
            <person name="Brinkac L."/>
            <person name="Nierman W."/>
        </authorList>
    </citation>
    <scope>NUCLEOTIDE SEQUENCE [LARGE SCALE GENOMIC DNA]</scope>
    <source>
        <strain evidence="8 9">GN02692</strain>
    </source>
</reference>
<dbReference type="Proteomes" id="UP000036013">
    <property type="component" value="Unassembled WGS sequence"/>
</dbReference>
<dbReference type="InterPro" id="IPR036291">
    <property type="entry name" value="NAD(P)-bd_dom_sf"/>
</dbReference>
<dbReference type="GO" id="GO:0035925">
    <property type="term" value="F:mRNA 3'-UTR AU-rich region binding"/>
    <property type="evidence" value="ECO:0007669"/>
    <property type="project" value="TreeGrafter"/>
</dbReference>
<evidence type="ECO:0000256" key="5">
    <source>
        <dbReference type="ARBA" id="ARBA00048980"/>
    </source>
</evidence>
<dbReference type="GO" id="GO:0070402">
    <property type="term" value="F:NADPH binding"/>
    <property type="evidence" value="ECO:0007669"/>
    <property type="project" value="TreeGrafter"/>
</dbReference>
<dbReference type="EC" id="1.6.5.5" evidence="4"/>
<comment type="similarity">
    <text evidence="1">Belongs to the zinc-containing alcohol dehydrogenase family. Quinone oxidoreductase subfamily.</text>
</comment>
<name>A0A837LEQ9_9ENTR</name>
<evidence type="ECO:0000256" key="6">
    <source>
        <dbReference type="ARBA" id="ARBA00080049"/>
    </source>
</evidence>
<sequence>MPQTIRFHQVGGAEVLTWEDVKVAEPGPGELRVRHTVIGVNYIDVYQRTGAYPLSLPSGMGVEAAGVVVAVGAGADEFKVGDRIVYAGGPPGAYAEERLVPAARALKLPAGVSDDVAASLTFKGLTVEYLIRRCYPVKQGDVVLFHAAAGGIGSIACQWLKHLGATVIGTVGGEDKAAYAKANGCDHPILYKTEDVVQRVKEITNGAGVSVVYDSIGKVTIAQSLQCLRPRGTLVSFGTVSGPTPPIDLAELGSRGSLSVTRPSIAHYTAKREELVGGANVLFDAIASGVVKPAKTTKYALKDVQQAHRDLEAGKTSGSVVLVV</sequence>
<dbReference type="Pfam" id="PF08240">
    <property type="entry name" value="ADH_N"/>
    <property type="match status" value="1"/>
</dbReference>
<dbReference type="InterPro" id="IPR013154">
    <property type="entry name" value="ADH-like_N"/>
</dbReference>
<dbReference type="GO" id="GO:0003960">
    <property type="term" value="F:quinone reductase (NADPH) activity"/>
    <property type="evidence" value="ECO:0007669"/>
    <property type="project" value="UniProtKB-EC"/>
</dbReference>
<comment type="caution">
    <text evidence="8">The sequence shown here is derived from an EMBL/GenBank/DDBJ whole genome shotgun (WGS) entry which is preliminary data.</text>
</comment>
<dbReference type="PROSITE" id="PS01162">
    <property type="entry name" value="QOR_ZETA_CRYSTAL"/>
    <property type="match status" value="1"/>
</dbReference>
<proteinExistence type="inferred from homology"/>
<dbReference type="Gene3D" id="3.90.180.10">
    <property type="entry name" value="Medium-chain alcohol dehydrogenases, catalytic domain"/>
    <property type="match status" value="1"/>
</dbReference>
<dbReference type="SMART" id="SM00829">
    <property type="entry name" value="PKS_ER"/>
    <property type="match status" value="1"/>
</dbReference>
<evidence type="ECO:0000256" key="2">
    <source>
        <dbReference type="ARBA" id="ARBA00022857"/>
    </source>
</evidence>
<dbReference type="FunFam" id="3.40.50.720:FF:000053">
    <property type="entry name" value="Quinone oxidoreductase 1"/>
    <property type="match status" value="1"/>
</dbReference>
<keyword evidence="2" id="KW-0521">NADP</keyword>
<dbReference type="InterPro" id="IPR002364">
    <property type="entry name" value="Quin_OxRdtase/zeta-crystal_CS"/>
</dbReference>
<organism evidence="8 9">
    <name type="scientific">Enterobacter roggenkampii</name>
    <dbReference type="NCBI Taxonomy" id="1812935"/>
    <lineage>
        <taxon>Bacteria</taxon>
        <taxon>Pseudomonadati</taxon>
        <taxon>Pseudomonadota</taxon>
        <taxon>Gammaproteobacteria</taxon>
        <taxon>Enterobacterales</taxon>
        <taxon>Enterobacteriaceae</taxon>
        <taxon>Enterobacter</taxon>
        <taxon>Enterobacter cloacae complex</taxon>
    </lineage>
</organism>
<evidence type="ECO:0000259" key="7">
    <source>
        <dbReference type="SMART" id="SM00829"/>
    </source>
</evidence>
<dbReference type="EMBL" id="LEDI01000069">
    <property type="protein sequence ID" value="KLP95910.1"/>
    <property type="molecule type" value="Genomic_DNA"/>
</dbReference>
<dbReference type="AlphaFoldDB" id="A0A837LEQ9"/>
<evidence type="ECO:0000313" key="9">
    <source>
        <dbReference type="Proteomes" id="UP000036013"/>
    </source>
</evidence>
<evidence type="ECO:0000313" key="8">
    <source>
        <dbReference type="EMBL" id="KLP95910.1"/>
    </source>
</evidence>
<dbReference type="RefSeq" id="WP_047748486.1">
    <property type="nucleotide sequence ID" value="NZ_LEDI01000069.1"/>
</dbReference>
<dbReference type="InterPro" id="IPR020843">
    <property type="entry name" value="ER"/>
</dbReference>
<dbReference type="NCBIfam" id="NF008024">
    <property type="entry name" value="PRK10754.1"/>
    <property type="match status" value="1"/>
</dbReference>
<dbReference type="CDD" id="cd05286">
    <property type="entry name" value="QOR2"/>
    <property type="match status" value="1"/>
</dbReference>
<dbReference type="GO" id="GO:0008270">
    <property type="term" value="F:zinc ion binding"/>
    <property type="evidence" value="ECO:0007669"/>
    <property type="project" value="InterPro"/>
</dbReference>
<keyword evidence="3" id="KW-0560">Oxidoreductase</keyword>
<dbReference type="PANTHER" id="PTHR48106">
    <property type="entry name" value="QUINONE OXIDOREDUCTASE PIG3-RELATED"/>
    <property type="match status" value="1"/>
</dbReference>
<dbReference type="InterPro" id="IPR011032">
    <property type="entry name" value="GroES-like_sf"/>
</dbReference>
<accession>A0A837LEQ9</accession>
<dbReference type="SUPFAM" id="SSF50129">
    <property type="entry name" value="GroES-like"/>
    <property type="match status" value="1"/>
</dbReference>
<dbReference type="SUPFAM" id="SSF51735">
    <property type="entry name" value="NAD(P)-binding Rossmann-fold domains"/>
    <property type="match status" value="1"/>
</dbReference>
<feature type="domain" description="Enoyl reductase (ER)" evidence="7">
    <location>
        <begin position="11"/>
        <end position="322"/>
    </location>
</feature>
<evidence type="ECO:0000256" key="3">
    <source>
        <dbReference type="ARBA" id="ARBA00023002"/>
    </source>
</evidence>
<dbReference type="GO" id="GO:0005829">
    <property type="term" value="C:cytosol"/>
    <property type="evidence" value="ECO:0007669"/>
    <property type="project" value="TreeGrafter"/>
</dbReference>
<gene>
    <name evidence="8" type="ORF">ABF77_17465</name>
</gene>